<dbReference type="NCBIfam" id="NF041410">
    <property type="entry name" value="XopAW"/>
    <property type="match status" value="1"/>
</dbReference>
<feature type="compositionally biased region" description="Polar residues" evidence="3">
    <location>
        <begin position="41"/>
        <end position="50"/>
    </location>
</feature>
<proteinExistence type="predicted"/>
<keyword evidence="2" id="KW-0677">Repeat</keyword>
<gene>
    <name evidence="5" type="primary">xopAW</name>
    <name evidence="5" type="ORF">PSQ40_18285</name>
</gene>
<evidence type="ECO:0000313" key="6">
    <source>
        <dbReference type="Proteomes" id="UP001528673"/>
    </source>
</evidence>
<feature type="compositionally biased region" description="Low complexity" evidence="3">
    <location>
        <begin position="297"/>
        <end position="319"/>
    </location>
</feature>
<reference evidence="5 6" key="1">
    <citation type="submission" date="2023-02" db="EMBL/GenBank/DDBJ databases">
        <title>Bacterial whole genomic sequence of Curvibacter sp. HBC61.</title>
        <authorList>
            <person name="Le V."/>
            <person name="Ko S.-R."/>
            <person name="Ahn C.-Y."/>
            <person name="Oh H.-M."/>
        </authorList>
    </citation>
    <scope>NUCLEOTIDE SEQUENCE [LARGE SCALE GENOMIC DNA]</scope>
    <source>
        <strain evidence="5 6">HBC61</strain>
    </source>
</reference>
<feature type="compositionally biased region" description="Low complexity" evidence="3">
    <location>
        <begin position="191"/>
        <end position="201"/>
    </location>
</feature>
<accession>A0ABT5N4P9</accession>
<dbReference type="SUPFAM" id="SSF47473">
    <property type="entry name" value="EF-hand"/>
    <property type="match status" value="2"/>
</dbReference>
<feature type="compositionally biased region" description="Polar residues" evidence="3">
    <location>
        <begin position="139"/>
        <end position="154"/>
    </location>
</feature>
<dbReference type="SMART" id="SM00054">
    <property type="entry name" value="EFh"/>
    <property type="match status" value="5"/>
</dbReference>
<evidence type="ECO:0000259" key="4">
    <source>
        <dbReference type="PROSITE" id="PS50222"/>
    </source>
</evidence>
<dbReference type="InterPro" id="IPR018247">
    <property type="entry name" value="EF_Hand_1_Ca_BS"/>
</dbReference>
<keyword evidence="6" id="KW-1185">Reference proteome</keyword>
<keyword evidence="1" id="KW-0479">Metal-binding</keyword>
<dbReference type="Pfam" id="PF13202">
    <property type="entry name" value="EF-hand_5"/>
    <property type="match status" value="1"/>
</dbReference>
<feature type="compositionally biased region" description="Low complexity" evidence="3">
    <location>
        <begin position="127"/>
        <end position="138"/>
    </location>
</feature>
<dbReference type="InterPro" id="IPR002048">
    <property type="entry name" value="EF_hand_dom"/>
</dbReference>
<dbReference type="RefSeq" id="WP_273953323.1">
    <property type="nucleotide sequence ID" value="NZ_JAQSIP010000010.1"/>
</dbReference>
<feature type="compositionally biased region" description="Basic and acidic residues" evidence="3">
    <location>
        <begin position="28"/>
        <end position="38"/>
    </location>
</feature>
<evidence type="ECO:0000256" key="3">
    <source>
        <dbReference type="SAM" id="MobiDB-lite"/>
    </source>
</evidence>
<dbReference type="PANTHER" id="PTHR10827:SF98">
    <property type="entry name" value="45 KDA CALCIUM-BINDING PROTEIN"/>
    <property type="match status" value="1"/>
</dbReference>
<evidence type="ECO:0000313" key="5">
    <source>
        <dbReference type="EMBL" id="MDD0840534.1"/>
    </source>
</evidence>
<name>A0ABT5N4P9_9BURK</name>
<dbReference type="Gene3D" id="1.10.238.10">
    <property type="entry name" value="EF-hand"/>
    <property type="match status" value="3"/>
</dbReference>
<feature type="domain" description="EF-hand" evidence="4">
    <location>
        <begin position="115"/>
        <end position="150"/>
    </location>
</feature>
<feature type="region of interest" description="Disordered" evidence="3">
    <location>
        <begin position="1"/>
        <end position="324"/>
    </location>
</feature>
<protein>
    <submittedName>
        <fullName evidence="5">XopAW family type III secretion system calcium-binding effector</fullName>
    </submittedName>
</protein>
<dbReference type="InterPro" id="IPR011992">
    <property type="entry name" value="EF-hand-dom_pair"/>
</dbReference>
<feature type="compositionally biased region" description="Low complexity" evidence="3">
    <location>
        <begin position="245"/>
        <end position="257"/>
    </location>
</feature>
<evidence type="ECO:0000256" key="2">
    <source>
        <dbReference type="ARBA" id="ARBA00022737"/>
    </source>
</evidence>
<dbReference type="Pfam" id="PF13499">
    <property type="entry name" value="EF-hand_7"/>
    <property type="match status" value="1"/>
</dbReference>
<feature type="domain" description="EF-hand" evidence="4">
    <location>
        <begin position="155"/>
        <end position="190"/>
    </location>
</feature>
<dbReference type="Proteomes" id="UP001528673">
    <property type="component" value="Unassembled WGS sequence"/>
</dbReference>
<feature type="compositionally biased region" description="Polar residues" evidence="3">
    <location>
        <begin position="267"/>
        <end position="296"/>
    </location>
</feature>
<organism evidence="5 6">
    <name type="scientific">Curvibacter cyanobacteriorum</name>
    <dbReference type="NCBI Taxonomy" id="3026422"/>
    <lineage>
        <taxon>Bacteria</taxon>
        <taxon>Pseudomonadati</taxon>
        <taxon>Pseudomonadota</taxon>
        <taxon>Betaproteobacteria</taxon>
        <taxon>Burkholderiales</taxon>
        <taxon>Comamonadaceae</taxon>
        <taxon>Curvibacter</taxon>
    </lineage>
</organism>
<dbReference type="EMBL" id="JAQSIP010000010">
    <property type="protein sequence ID" value="MDD0840534.1"/>
    <property type="molecule type" value="Genomic_DNA"/>
</dbReference>
<feature type="compositionally biased region" description="Low complexity" evidence="3">
    <location>
        <begin position="1"/>
        <end position="16"/>
    </location>
</feature>
<feature type="domain" description="EF-hand" evidence="4">
    <location>
        <begin position="63"/>
        <end position="98"/>
    </location>
</feature>
<evidence type="ECO:0000256" key="1">
    <source>
        <dbReference type="ARBA" id="ARBA00022723"/>
    </source>
</evidence>
<comment type="caution">
    <text evidence="5">The sequence shown here is derived from an EMBL/GenBank/DDBJ whole genome shotgun (WGS) entry which is preliminary data.</text>
</comment>
<feature type="domain" description="EF-hand" evidence="4">
    <location>
        <begin position="255"/>
        <end position="290"/>
    </location>
</feature>
<sequence>MTALSSVNTHSSTWSSSPPPRPGGAGRLAEKLMSKFDTDNSDSVDSTELQSLLDDVAQKTGVSSTSSATDLLSDHDSNSDGTLSGEELAQTLQSVLPPPSTLEFAQSRGPQRSGATGEAGDDLFSQVDSDGSGSVSTTELQTLLENMSGNTDSTASSSEAEALFKQLDSDSDGSLSSSEFDAGRPSNEDQASSSTSTASANRPPPPPGGPGGPGRGGSASDSSSQTYDPLDTNEDGVVSLEERLAASSSGSSEASASDPLQALFDTLDSNQDGSISASETDEFVTQLSAQLDSLNRSEASADSGSASGSGTSSEDSSATPPAQDWLQLVQAARREYQAHSQAWSAPVNRFSERV</sequence>
<dbReference type="PANTHER" id="PTHR10827">
    <property type="entry name" value="RETICULOCALBIN"/>
    <property type="match status" value="1"/>
</dbReference>
<dbReference type="PROSITE" id="PS00018">
    <property type="entry name" value="EF_HAND_1"/>
    <property type="match status" value="4"/>
</dbReference>
<feature type="domain" description="EF-hand" evidence="4">
    <location>
        <begin position="24"/>
        <end position="59"/>
    </location>
</feature>
<dbReference type="PROSITE" id="PS50222">
    <property type="entry name" value="EF_HAND_2"/>
    <property type="match status" value="5"/>
</dbReference>